<evidence type="ECO:0000313" key="3">
    <source>
        <dbReference type="Proteomes" id="UP000738826"/>
    </source>
</evidence>
<dbReference type="Pfam" id="PF08859">
    <property type="entry name" value="DGC"/>
    <property type="match status" value="1"/>
</dbReference>
<name>A0A8J7Z2R9_9ARCH</name>
<proteinExistence type="predicted"/>
<dbReference type="Proteomes" id="UP000768163">
    <property type="component" value="Unassembled WGS sequence"/>
</dbReference>
<organism evidence="2 3">
    <name type="scientific">Candidatus Altarchaeum hamiconexum</name>
    <dbReference type="NCBI Taxonomy" id="1803513"/>
    <lineage>
        <taxon>Archaea</taxon>
        <taxon>Candidatus Altarchaeota</taxon>
        <taxon>Candidatus Altiarchaeia</taxon>
        <taxon>Candidatus Altarchaeales</taxon>
        <taxon>Candidatus Altarchaeaceae</taxon>
        <taxon>Candidatus Altarchaeum</taxon>
    </lineage>
</organism>
<accession>A0A8J7Z2R9</accession>
<dbReference type="EMBL" id="JAACVF010000016">
    <property type="protein sequence ID" value="NCN64581.1"/>
    <property type="molecule type" value="Genomic_DNA"/>
</dbReference>
<evidence type="ECO:0000313" key="1">
    <source>
        <dbReference type="EMBL" id="NCN64581.1"/>
    </source>
</evidence>
<gene>
    <name evidence="2" type="ORF">GW779_00920</name>
    <name evidence="1" type="ORF">GW910_00660</name>
</gene>
<reference evidence="2" key="1">
    <citation type="submission" date="2019-11" db="EMBL/GenBank/DDBJ databases">
        <title>Lipid analysis of CO2-rich subsurface aquifers suggests an autotrophy-based deep biosphere with lysolipids enriched in CPR bacteria.</title>
        <authorList>
            <person name="Probst A.J."/>
            <person name="Elling F.J."/>
            <person name="Castelle C.J."/>
            <person name="Zhu Q."/>
            <person name="Elvert M."/>
            <person name="Birarda G."/>
            <person name="Holman H.-Y."/>
            <person name="Lane K.R."/>
            <person name="Ladd B."/>
            <person name="Ryan M.C."/>
            <person name="Woyke T."/>
            <person name="Hinrichs K.-U."/>
            <person name="Banfield J.F."/>
        </authorList>
    </citation>
    <scope>NUCLEOTIDE SEQUENCE</scope>
    <source>
        <strain evidence="1">CG_2015-01_33_1645</strain>
        <strain evidence="2">CG_2015-04_33_537</strain>
    </source>
</reference>
<dbReference type="EMBL" id="JAACQH010000013">
    <property type="protein sequence ID" value="NCS90975.1"/>
    <property type="molecule type" value="Genomic_DNA"/>
</dbReference>
<evidence type="ECO:0000313" key="2">
    <source>
        <dbReference type="EMBL" id="NCS90975.1"/>
    </source>
</evidence>
<comment type="caution">
    <text evidence="2">The sequence shown here is derived from an EMBL/GenBank/DDBJ whole genome shotgun (WGS) entry which is preliminary data.</text>
</comment>
<dbReference type="AlphaFoldDB" id="A0A8J7Z2R9"/>
<protein>
    <recommendedName>
        <fullName evidence="4">Zinc-binding protein</fullName>
    </recommendedName>
</protein>
<dbReference type="InterPro" id="IPR014958">
    <property type="entry name" value="DGC"/>
</dbReference>
<evidence type="ECO:0008006" key="4">
    <source>
        <dbReference type="Google" id="ProtNLM"/>
    </source>
</evidence>
<dbReference type="Proteomes" id="UP000738826">
    <property type="component" value="Unassembled WGS sequence"/>
</dbReference>
<sequence length="127" mass="13926">MTNECCAKTEGKSIGLCVCFGGSSTGQMTGFITRELNKKAGAGIMCLPGVAPKLKPVMDKLNAQDTVIAIDGCPVGCVKKTLEMINVMPDRYYDLVTDFGIRKEPKIDFNEQEMNKVVDKIMNDIRE</sequence>